<feature type="signal peptide" evidence="2">
    <location>
        <begin position="1"/>
        <end position="21"/>
    </location>
</feature>
<evidence type="ECO:0000313" key="4">
    <source>
        <dbReference type="EMBL" id="KAK9503881.1"/>
    </source>
</evidence>
<dbReference type="Proteomes" id="UP001461498">
    <property type="component" value="Unassembled WGS sequence"/>
</dbReference>
<proteinExistence type="predicted"/>
<gene>
    <name evidence="4" type="ORF">O3M35_010347</name>
</gene>
<sequence>MFRYILLLCLFIIQIIGSSCATNRSPPLSPILSYQKNDHGQIEHVLAVIKKSNLDQGSGVSKNAREQLKPFSLHGDDAGHLIGNRLGGTGKKNYNLVPQNLGVNRGAYREMEDEIYKEVKKTGQRVTMHVRPKYDSKLQQRPSAIDVTAIRHDGSLLTKQSFPNDKYNKPYKPSLSKSLPDLRQIGSSSSNTQRISHISQSPIKSTSNSNINKIGSNLNIQRKRQRPISPTPPKSVRGRGRGGLYKFSSRRRS</sequence>
<dbReference type="InterPro" id="IPR044929">
    <property type="entry name" value="DNA/RNA_non-sp_Endonuclease_sf"/>
</dbReference>
<evidence type="ECO:0000256" key="1">
    <source>
        <dbReference type="SAM" id="MobiDB-lite"/>
    </source>
</evidence>
<dbReference type="Gene3D" id="3.40.570.10">
    <property type="entry name" value="Extracellular Endonuclease, subunit A"/>
    <property type="match status" value="1"/>
</dbReference>
<feature type="region of interest" description="Disordered" evidence="1">
    <location>
        <begin position="158"/>
        <end position="253"/>
    </location>
</feature>
<feature type="domain" description="Type VII secretion system protein EssD-like" evidence="3">
    <location>
        <begin position="35"/>
        <end position="149"/>
    </location>
</feature>
<keyword evidence="5" id="KW-1185">Reference proteome</keyword>
<name>A0AAW1CZJ3_9HEMI</name>
<reference evidence="4 5" key="1">
    <citation type="submission" date="2022-12" db="EMBL/GenBank/DDBJ databases">
        <title>Chromosome-level genome assembly of true bugs.</title>
        <authorList>
            <person name="Ma L."/>
            <person name="Li H."/>
        </authorList>
    </citation>
    <scope>NUCLEOTIDE SEQUENCE [LARGE SCALE GENOMIC DNA]</scope>
    <source>
        <strain evidence="4">Lab_2022b</strain>
    </source>
</reference>
<dbReference type="AlphaFoldDB" id="A0AAW1CZJ3"/>
<keyword evidence="2" id="KW-0732">Signal</keyword>
<organism evidence="4 5">
    <name type="scientific">Rhynocoris fuscipes</name>
    <dbReference type="NCBI Taxonomy" id="488301"/>
    <lineage>
        <taxon>Eukaryota</taxon>
        <taxon>Metazoa</taxon>
        <taxon>Ecdysozoa</taxon>
        <taxon>Arthropoda</taxon>
        <taxon>Hexapoda</taxon>
        <taxon>Insecta</taxon>
        <taxon>Pterygota</taxon>
        <taxon>Neoptera</taxon>
        <taxon>Paraneoptera</taxon>
        <taxon>Hemiptera</taxon>
        <taxon>Heteroptera</taxon>
        <taxon>Panheteroptera</taxon>
        <taxon>Cimicomorpha</taxon>
        <taxon>Reduviidae</taxon>
        <taxon>Harpactorinae</taxon>
        <taxon>Harpactorini</taxon>
        <taxon>Rhynocoris</taxon>
    </lineage>
</organism>
<accession>A0AAW1CZJ3</accession>
<dbReference type="PROSITE" id="PS51257">
    <property type="entry name" value="PROKAR_LIPOPROTEIN"/>
    <property type="match status" value="1"/>
</dbReference>
<comment type="caution">
    <text evidence="4">The sequence shown here is derived from an EMBL/GenBank/DDBJ whole genome shotgun (WGS) entry which is preliminary data.</text>
</comment>
<evidence type="ECO:0000256" key="2">
    <source>
        <dbReference type="SAM" id="SignalP"/>
    </source>
</evidence>
<protein>
    <recommendedName>
        <fullName evidence="3">Type VII secretion system protein EssD-like domain-containing protein</fullName>
    </recommendedName>
</protein>
<evidence type="ECO:0000259" key="3">
    <source>
        <dbReference type="Pfam" id="PF13930"/>
    </source>
</evidence>
<evidence type="ECO:0000313" key="5">
    <source>
        <dbReference type="Proteomes" id="UP001461498"/>
    </source>
</evidence>
<dbReference type="Pfam" id="PF13930">
    <property type="entry name" value="Endonuclea_NS_2"/>
    <property type="match status" value="1"/>
</dbReference>
<dbReference type="InterPro" id="IPR044927">
    <property type="entry name" value="Endonuclea_NS_2"/>
</dbReference>
<feature type="compositionally biased region" description="Polar residues" evidence="1">
    <location>
        <begin position="185"/>
        <end position="220"/>
    </location>
</feature>
<dbReference type="EMBL" id="JAPXFL010000007">
    <property type="protein sequence ID" value="KAK9503881.1"/>
    <property type="molecule type" value="Genomic_DNA"/>
</dbReference>
<feature type="chain" id="PRO_5043564742" description="Type VII secretion system protein EssD-like domain-containing protein" evidence="2">
    <location>
        <begin position="22"/>
        <end position="253"/>
    </location>
</feature>